<name>A0A8T7HEW1_9EURY</name>
<evidence type="ECO:0000313" key="1">
    <source>
        <dbReference type="EMBL" id="NQS78868.1"/>
    </source>
</evidence>
<dbReference type="AlphaFoldDB" id="A0A8T7HEW1"/>
<comment type="caution">
    <text evidence="1">The sequence shown here is derived from an EMBL/GenBank/DDBJ whole genome shotgun (WGS) entry which is preliminary data.</text>
</comment>
<evidence type="ECO:0000313" key="2">
    <source>
        <dbReference type="Proteomes" id="UP000737555"/>
    </source>
</evidence>
<accession>A0A8T7HEW1</accession>
<reference evidence="1" key="1">
    <citation type="submission" date="2020-05" db="EMBL/GenBank/DDBJ databases">
        <title>The first insight into the ecology of ammonia-tolerant syntrophic propionate oxidizing bacteria.</title>
        <authorList>
            <person name="Singh A."/>
            <person name="Schnurer A."/>
            <person name="Westerholm M."/>
        </authorList>
    </citation>
    <scope>NUCLEOTIDE SEQUENCE</scope>
    <source>
        <strain evidence="1">MAG54</strain>
    </source>
</reference>
<sequence length="70" mass="7522">MTTILFSSERERLTPVGIADVITMKQTALLVVIMLAAMVPAALASDEYLVERADPPLVPLSPDARSVLNV</sequence>
<gene>
    <name evidence="1" type="ORF">HQQ74_09285</name>
</gene>
<organism evidence="1 2">
    <name type="scientific">Methanoculleus bourgensis</name>
    <dbReference type="NCBI Taxonomy" id="83986"/>
    <lineage>
        <taxon>Archaea</taxon>
        <taxon>Methanobacteriati</taxon>
        <taxon>Methanobacteriota</taxon>
        <taxon>Stenosarchaea group</taxon>
        <taxon>Methanomicrobia</taxon>
        <taxon>Methanomicrobiales</taxon>
        <taxon>Methanomicrobiaceae</taxon>
        <taxon>Methanoculleus</taxon>
    </lineage>
</organism>
<protein>
    <submittedName>
        <fullName evidence="1">Uncharacterized protein</fullName>
    </submittedName>
</protein>
<proteinExistence type="predicted"/>
<dbReference type="EMBL" id="JABMJE010000158">
    <property type="protein sequence ID" value="NQS78868.1"/>
    <property type="molecule type" value="Genomic_DNA"/>
</dbReference>
<dbReference type="Proteomes" id="UP000737555">
    <property type="component" value="Unassembled WGS sequence"/>
</dbReference>